<keyword evidence="3" id="KW-0444">Lipid biosynthesis</keyword>
<feature type="transmembrane region" description="Helical" evidence="14">
    <location>
        <begin position="14"/>
        <end position="35"/>
    </location>
</feature>
<keyword evidence="11" id="KW-0443">Lipid metabolism</keyword>
<dbReference type="EMBL" id="JABXXR010000267">
    <property type="protein sequence ID" value="NVN42088.1"/>
    <property type="molecule type" value="Genomic_DNA"/>
</dbReference>
<keyword evidence="8" id="KW-0862">Zinc</keyword>
<evidence type="ECO:0000256" key="2">
    <source>
        <dbReference type="ARBA" id="ARBA00004477"/>
    </source>
</evidence>
<evidence type="ECO:0000313" key="17">
    <source>
        <dbReference type="Proteomes" id="UP000585665"/>
    </source>
</evidence>
<dbReference type="InterPro" id="IPR006694">
    <property type="entry name" value="Fatty_acid_hydroxylase"/>
</dbReference>
<keyword evidence="6" id="KW-0256">Endoplasmic reticulum</keyword>
<evidence type="ECO:0000256" key="9">
    <source>
        <dbReference type="ARBA" id="ARBA00022989"/>
    </source>
</evidence>
<keyword evidence="17" id="KW-1185">Reference proteome</keyword>
<accession>A0A850PDK3</accession>
<keyword evidence="9 14" id="KW-1133">Transmembrane helix</keyword>
<feature type="transmembrane region" description="Helical" evidence="14">
    <location>
        <begin position="99"/>
        <end position="116"/>
    </location>
</feature>
<evidence type="ECO:0000256" key="4">
    <source>
        <dbReference type="ARBA" id="ARBA00022692"/>
    </source>
</evidence>
<feature type="domain" description="Fatty acid hydroxylase" evidence="15">
    <location>
        <begin position="52"/>
        <end position="187"/>
    </location>
</feature>
<organism evidence="16 17">
    <name type="scientific">Ameyamaea chiangmaiensis</name>
    <dbReference type="NCBI Taxonomy" id="442969"/>
    <lineage>
        <taxon>Bacteria</taxon>
        <taxon>Pseudomonadati</taxon>
        <taxon>Pseudomonadota</taxon>
        <taxon>Alphaproteobacteria</taxon>
        <taxon>Acetobacterales</taxon>
        <taxon>Acetobacteraceae</taxon>
        <taxon>Ameyamaea</taxon>
    </lineage>
</organism>
<gene>
    <name evidence="16" type="ORF">HUK82_16200</name>
</gene>
<keyword evidence="4 14" id="KW-0812">Transmembrane</keyword>
<keyword evidence="12 14" id="KW-0472">Membrane</keyword>
<dbReference type="AlphaFoldDB" id="A0A850PDK3"/>
<evidence type="ECO:0000256" key="3">
    <source>
        <dbReference type="ARBA" id="ARBA00022516"/>
    </source>
</evidence>
<evidence type="ECO:0000313" key="16">
    <source>
        <dbReference type="EMBL" id="NVN42088.1"/>
    </source>
</evidence>
<keyword evidence="13" id="KW-0275">Fatty acid biosynthesis</keyword>
<comment type="subcellular location">
    <subcellularLocation>
        <location evidence="2">Endoplasmic reticulum membrane</location>
        <topology evidence="2">Multi-pass membrane protein</topology>
    </subcellularLocation>
</comment>
<evidence type="ECO:0000256" key="5">
    <source>
        <dbReference type="ARBA" id="ARBA00022723"/>
    </source>
</evidence>
<comment type="cofactor">
    <cofactor evidence="1">
        <name>Zn(2+)</name>
        <dbReference type="ChEBI" id="CHEBI:29105"/>
    </cofactor>
</comment>
<evidence type="ECO:0000256" key="10">
    <source>
        <dbReference type="ARBA" id="ARBA00023002"/>
    </source>
</evidence>
<dbReference type="Pfam" id="PF04116">
    <property type="entry name" value="FA_hydroxylase"/>
    <property type="match status" value="1"/>
</dbReference>
<proteinExistence type="predicted"/>
<evidence type="ECO:0000259" key="15">
    <source>
        <dbReference type="Pfam" id="PF04116"/>
    </source>
</evidence>
<dbReference type="GO" id="GO:0006633">
    <property type="term" value="P:fatty acid biosynthetic process"/>
    <property type="evidence" value="ECO:0007669"/>
    <property type="project" value="UniProtKB-KW"/>
</dbReference>
<sequence>MPVRLFRNDTLERLTYMPIAVFVPVWGIVLAGLAYEGSALPMLQSFLSFGTGLALWTLMEYIAHRHVFHLNLSSAVGKRFIFLLHGNHHAEPGDKLRNMMPLTVTLPIAAALWIVARMFAGAPGLAMLAGFVAGYVAYDLIHYSCHQYAFRRGWLGGLRRHHLSHHYAAPNRNFAVSNTFWDRIFRTKAGRVSS</sequence>
<evidence type="ECO:0000256" key="1">
    <source>
        <dbReference type="ARBA" id="ARBA00001947"/>
    </source>
</evidence>
<dbReference type="GO" id="GO:0005506">
    <property type="term" value="F:iron ion binding"/>
    <property type="evidence" value="ECO:0007669"/>
    <property type="project" value="InterPro"/>
</dbReference>
<reference evidence="16 17" key="1">
    <citation type="submission" date="2020-06" db="EMBL/GenBank/DDBJ databases">
        <title>Description of novel acetic acid bacteria.</title>
        <authorList>
            <person name="Sombolestani A."/>
        </authorList>
    </citation>
    <scope>NUCLEOTIDE SEQUENCE [LARGE SCALE GENOMIC DNA]</scope>
    <source>
        <strain evidence="16 17">LMG 27010</strain>
    </source>
</reference>
<comment type="caution">
    <text evidence="16">The sequence shown here is derived from an EMBL/GenBank/DDBJ whole genome shotgun (WGS) entry which is preliminary data.</text>
</comment>
<feature type="transmembrane region" description="Helical" evidence="14">
    <location>
        <begin position="122"/>
        <end position="141"/>
    </location>
</feature>
<evidence type="ECO:0000256" key="7">
    <source>
        <dbReference type="ARBA" id="ARBA00022832"/>
    </source>
</evidence>
<evidence type="ECO:0000256" key="12">
    <source>
        <dbReference type="ARBA" id="ARBA00023136"/>
    </source>
</evidence>
<evidence type="ECO:0000256" key="11">
    <source>
        <dbReference type="ARBA" id="ARBA00023098"/>
    </source>
</evidence>
<dbReference type="GO" id="GO:0016020">
    <property type="term" value="C:membrane"/>
    <property type="evidence" value="ECO:0007669"/>
    <property type="project" value="InterPro"/>
</dbReference>
<evidence type="ECO:0000256" key="6">
    <source>
        <dbReference type="ARBA" id="ARBA00022824"/>
    </source>
</evidence>
<dbReference type="InterPro" id="IPR014430">
    <property type="entry name" value="Scs7"/>
</dbReference>
<keyword evidence="5" id="KW-0479">Metal-binding</keyword>
<dbReference type="RefSeq" id="WP_176614906.1">
    <property type="nucleotide sequence ID" value="NZ_JABXXR010000267.1"/>
</dbReference>
<dbReference type="PANTHER" id="PTHR12863">
    <property type="entry name" value="FATTY ACID HYDROXYLASE"/>
    <property type="match status" value="1"/>
</dbReference>
<keyword evidence="7" id="KW-0276">Fatty acid metabolism</keyword>
<dbReference type="GO" id="GO:0080132">
    <property type="term" value="F:fatty acid 2-hydroxylase activity"/>
    <property type="evidence" value="ECO:0007669"/>
    <property type="project" value="InterPro"/>
</dbReference>
<evidence type="ECO:0000256" key="8">
    <source>
        <dbReference type="ARBA" id="ARBA00022833"/>
    </source>
</evidence>
<evidence type="ECO:0000256" key="13">
    <source>
        <dbReference type="ARBA" id="ARBA00023160"/>
    </source>
</evidence>
<name>A0A850PDK3_9PROT</name>
<evidence type="ECO:0000256" key="14">
    <source>
        <dbReference type="SAM" id="Phobius"/>
    </source>
</evidence>
<dbReference type="Proteomes" id="UP000585665">
    <property type="component" value="Unassembled WGS sequence"/>
</dbReference>
<protein>
    <submittedName>
        <fullName evidence="16">Sterol desaturase family protein</fullName>
    </submittedName>
</protein>
<keyword evidence="10" id="KW-0560">Oxidoreductase</keyword>
<dbReference type="PANTHER" id="PTHR12863:SF1">
    <property type="entry name" value="FATTY ACID 2-HYDROXYLASE"/>
    <property type="match status" value="1"/>
</dbReference>
<feature type="transmembrane region" description="Helical" evidence="14">
    <location>
        <begin position="41"/>
        <end position="63"/>
    </location>
</feature>